<evidence type="ECO:0000313" key="3">
    <source>
        <dbReference type="Proteomes" id="UP000198211"/>
    </source>
</evidence>
<accession>A0A225UX98</accession>
<dbReference type="InterPro" id="IPR008906">
    <property type="entry name" value="HATC_C_dom"/>
</dbReference>
<reference evidence="3" key="1">
    <citation type="submission" date="2017-03" db="EMBL/GenBank/DDBJ databases">
        <title>Phytopthora megakarya and P. palmivora, two closely related causual agents of cacao black pod achieved similar genome size and gene model numbers by different mechanisms.</title>
        <authorList>
            <person name="Ali S."/>
            <person name="Shao J."/>
            <person name="Larry D.J."/>
            <person name="Kronmiller B."/>
            <person name="Shen D."/>
            <person name="Strem M.D."/>
            <person name="Melnick R.L."/>
            <person name="Guiltinan M.J."/>
            <person name="Tyler B.M."/>
            <person name="Meinhardt L.W."/>
            <person name="Bailey B.A."/>
        </authorList>
    </citation>
    <scope>NUCLEOTIDE SEQUENCE [LARGE SCALE GENOMIC DNA]</scope>
    <source>
        <strain evidence="3">zdho120</strain>
    </source>
</reference>
<dbReference type="EMBL" id="NBNE01010251">
    <property type="protein sequence ID" value="OWY97613.1"/>
    <property type="molecule type" value="Genomic_DNA"/>
</dbReference>
<dbReference type="OrthoDB" id="123865at2759"/>
<organism evidence="2 3">
    <name type="scientific">Phytophthora megakarya</name>
    <dbReference type="NCBI Taxonomy" id="4795"/>
    <lineage>
        <taxon>Eukaryota</taxon>
        <taxon>Sar</taxon>
        <taxon>Stramenopiles</taxon>
        <taxon>Oomycota</taxon>
        <taxon>Peronosporomycetes</taxon>
        <taxon>Peronosporales</taxon>
        <taxon>Peronosporaceae</taxon>
        <taxon>Phytophthora</taxon>
    </lineage>
</organism>
<dbReference type="GO" id="GO:0046983">
    <property type="term" value="F:protein dimerization activity"/>
    <property type="evidence" value="ECO:0007669"/>
    <property type="project" value="InterPro"/>
</dbReference>
<dbReference type="SUPFAM" id="SSF53098">
    <property type="entry name" value="Ribonuclease H-like"/>
    <property type="match status" value="1"/>
</dbReference>
<comment type="caution">
    <text evidence="2">The sequence shown here is derived from an EMBL/GenBank/DDBJ whole genome shotgun (WGS) entry which is preliminary data.</text>
</comment>
<proteinExistence type="predicted"/>
<dbReference type="Pfam" id="PF05699">
    <property type="entry name" value="Dimer_Tnp_hAT"/>
    <property type="match status" value="1"/>
</dbReference>
<gene>
    <name evidence="2" type="ORF">PHMEG_00031813</name>
</gene>
<keyword evidence="3" id="KW-1185">Reference proteome</keyword>
<protein>
    <submittedName>
        <fullName evidence="2">Transposase</fullName>
    </submittedName>
</protein>
<evidence type="ECO:0000313" key="2">
    <source>
        <dbReference type="EMBL" id="OWY97613.1"/>
    </source>
</evidence>
<sequence length="114" mass="13123">MVLRDSGSCCANASYRCSTFLCGIKHYDLLQSVAKQLFRYTGSTAAAERNFSTHAFIHSKLRNRLSPDRVEKLVYIFFNAKNVNNEDLDSTRTLKIEVDEDVKDKIQDEDFVYD</sequence>
<dbReference type="AlphaFoldDB" id="A0A225UX98"/>
<name>A0A225UX98_9STRA</name>
<dbReference type="Proteomes" id="UP000198211">
    <property type="component" value="Unassembled WGS sequence"/>
</dbReference>
<feature type="domain" description="HAT C-terminal dimerisation" evidence="1">
    <location>
        <begin position="26"/>
        <end position="78"/>
    </location>
</feature>
<dbReference type="InterPro" id="IPR012337">
    <property type="entry name" value="RNaseH-like_sf"/>
</dbReference>
<evidence type="ECO:0000259" key="1">
    <source>
        <dbReference type="Pfam" id="PF05699"/>
    </source>
</evidence>